<keyword evidence="8" id="KW-0131">Cell cycle</keyword>
<keyword evidence="3 6" id="KW-0812">Transmembrane</keyword>
<evidence type="ECO:0000256" key="2">
    <source>
        <dbReference type="ARBA" id="ARBA00022475"/>
    </source>
</evidence>
<keyword evidence="2" id="KW-1003">Cell membrane</keyword>
<dbReference type="AlphaFoldDB" id="A0A5C4NML3"/>
<evidence type="ECO:0000256" key="4">
    <source>
        <dbReference type="ARBA" id="ARBA00022989"/>
    </source>
</evidence>
<reference evidence="8 9" key="1">
    <citation type="submission" date="2019-06" db="EMBL/GenBank/DDBJ databases">
        <authorList>
            <person name="Jiang L."/>
        </authorList>
    </citation>
    <scope>NUCLEOTIDE SEQUENCE [LARGE SCALE GENOMIC DNA]</scope>
    <source>
        <strain evidence="8 9">YIM 48858</strain>
    </source>
</reference>
<dbReference type="Pfam" id="PF02687">
    <property type="entry name" value="FtsX"/>
    <property type="match status" value="1"/>
</dbReference>
<name>A0A5C4NML3_9RHOB</name>
<evidence type="ECO:0000259" key="7">
    <source>
        <dbReference type="Pfam" id="PF02687"/>
    </source>
</evidence>
<protein>
    <submittedName>
        <fullName evidence="8">Cell division protein FtsX</fullName>
    </submittedName>
</protein>
<feature type="transmembrane region" description="Helical" evidence="6">
    <location>
        <begin position="237"/>
        <end position="255"/>
    </location>
</feature>
<dbReference type="GO" id="GO:0016020">
    <property type="term" value="C:membrane"/>
    <property type="evidence" value="ECO:0007669"/>
    <property type="project" value="InterPro"/>
</dbReference>
<evidence type="ECO:0000256" key="1">
    <source>
        <dbReference type="ARBA" id="ARBA00004651"/>
    </source>
</evidence>
<comment type="subcellular location">
    <subcellularLocation>
        <location evidence="1">Cell membrane</location>
        <topology evidence="1">Multi-pass membrane protein</topology>
    </subcellularLocation>
</comment>
<dbReference type="Proteomes" id="UP000305709">
    <property type="component" value="Unassembled WGS sequence"/>
</dbReference>
<evidence type="ECO:0000313" key="8">
    <source>
        <dbReference type="EMBL" id="TNC74366.1"/>
    </source>
</evidence>
<feature type="transmembrane region" description="Helical" evidence="6">
    <location>
        <begin position="34"/>
        <end position="56"/>
    </location>
</feature>
<dbReference type="GO" id="GO:0032153">
    <property type="term" value="C:cell division site"/>
    <property type="evidence" value="ECO:0007669"/>
    <property type="project" value="TreeGrafter"/>
</dbReference>
<comment type="caution">
    <text evidence="8">The sequence shown here is derived from an EMBL/GenBank/DDBJ whole genome shotgun (WGS) entry which is preliminary data.</text>
</comment>
<gene>
    <name evidence="8" type="ORF">FHG71_02665</name>
</gene>
<accession>A0A5C4NML3</accession>
<keyword evidence="8" id="KW-0132">Cell division</keyword>
<dbReference type="OrthoDB" id="9814843at2"/>
<evidence type="ECO:0000313" key="9">
    <source>
        <dbReference type="Proteomes" id="UP000305709"/>
    </source>
</evidence>
<sequence>MPARAAWHGRRALAFLAGDPQADRAVPPTGFTAWLTLLTAGAMAFLAVFALALALATDRLADRWGAELAQTATLRLSAPGEELAAQTAAALRVLEQTPGVAQARALTPEENQALLEPWLGPDLPLESLPVPQLVEITLDGGDFDAAGLRARLEAEVPGAVLDDHTRWRAPLIEAAGRLRGLGVLSLLLIAASTGAMITLAAQAALAANAQVIRVLRLVGARDIYIARAFVRRFTLRAAWGAGAGTLAGIVAVWLLPSADTAGGFLTGLGFQGAGWLAPLLIPVLVAVMAFAATRAAALRSLRAQS</sequence>
<dbReference type="InterPro" id="IPR003838">
    <property type="entry name" value="ABC3_permease_C"/>
</dbReference>
<evidence type="ECO:0000256" key="3">
    <source>
        <dbReference type="ARBA" id="ARBA00022692"/>
    </source>
</evidence>
<dbReference type="InterPro" id="IPR004513">
    <property type="entry name" value="FtsX"/>
</dbReference>
<feature type="transmembrane region" description="Helical" evidence="6">
    <location>
        <begin position="275"/>
        <end position="297"/>
    </location>
</feature>
<evidence type="ECO:0000256" key="6">
    <source>
        <dbReference type="SAM" id="Phobius"/>
    </source>
</evidence>
<proteinExistence type="predicted"/>
<feature type="domain" description="ABC3 transporter permease C-terminal" evidence="7">
    <location>
        <begin position="185"/>
        <end position="302"/>
    </location>
</feature>
<keyword evidence="4 6" id="KW-1133">Transmembrane helix</keyword>
<dbReference type="PANTHER" id="PTHR47755">
    <property type="entry name" value="CELL DIVISION PROTEIN FTSX"/>
    <property type="match status" value="1"/>
</dbReference>
<keyword evidence="9" id="KW-1185">Reference proteome</keyword>
<evidence type="ECO:0000256" key="5">
    <source>
        <dbReference type="ARBA" id="ARBA00023136"/>
    </source>
</evidence>
<dbReference type="RefSeq" id="WP_139080326.1">
    <property type="nucleotide sequence ID" value="NZ_VDFV01000002.1"/>
</dbReference>
<dbReference type="GO" id="GO:0051301">
    <property type="term" value="P:cell division"/>
    <property type="evidence" value="ECO:0007669"/>
    <property type="project" value="UniProtKB-KW"/>
</dbReference>
<dbReference type="EMBL" id="VDFV01000002">
    <property type="protein sequence ID" value="TNC74366.1"/>
    <property type="molecule type" value="Genomic_DNA"/>
</dbReference>
<keyword evidence="5 6" id="KW-0472">Membrane</keyword>
<organism evidence="8 9">
    <name type="scientific">Rubellimicrobium roseum</name>
    <dbReference type="NCBI Taxonomy" id="687525"/>
    <lineage>
        <taxon>Bacteria</taxon>
        <taxon>Pseudomonadati</taxon>
        <taxon>Pseudomonadota</taxon>
        <taxon>Alphaproteobacteria</taxon>
        <taxon>Rhodobacterales</taxon>
        <taxon>Roseobacteraceae</taxon>
        <taxon>Rubellimicrobium</taxon>
    </lineage>
</organism>
<dbReference type="PANTHER" id="PTHR47755:SF1">
    <property type="entry name" value="CELL DIVISION PROTEIN FTSX"/>
    <property type="match status" value="1"/>
</dbReference>